<evidence type="ECO:0000256" key="1">
    <source>
        <dbReference type="SAM" id="MobiDB-lite"/>
    </source>
</evidence>
<sequence length="182" mass="19399">MVRGHRFLLLLLAGCACGASTAGACAEGLLGAKTPASPTAPAGAAPTASNLATAVDPDSPTARVRPFYADGTDLALADRDHFVDPARTVLEKNELLKKSGQGDCLDQNMPLDQVPYDKAALEKTFKSLESISGDQARVVVAFVEGSEPHRLEWKLKKVEGTWKITDLLSVTGEWALSQYQCE</sequence>
<name>A0ABS9Q948_9HYPH</name>
<proteinExistence type="predicted"/>
<feature type="region of interest" description="Disordered" evidence="1">
    <location>
        <begin position="37"/>
        <end position="57"/>
    </location>
</feature>
<evidence type="ECO:0000313" key="4">
    <source>
        <dbReference type="Proteomes" id="UP001201701"/>
    </source>
</evidence>
<evidence type="ECO:0000256" key="2">
    <source>
        <dbReference type="SAM" id="SignalP"/>
    </source>
</evidence>
<keyword evidence="4" id="KW-1185">Reference proteome</keyword>
<protein>
    <submittedName>
        <fullName evidence="3">YbjP/YqhG family protein</fullName>
    </submittedName>
</protein>
<keyword evidence="2" id="KW-0732">Signal</keyword>
<evidence type="ECO:0000313" key="3">
    <source>
        <dbReference type="EMBL" id="MCG7503933.1"/>
    </source>
</evidence>
<organism evidence="3 4">
    <name type="scientific">Mesorhizobium retamae</name>
    <dbReference type="NCBI Taxonomy" id="2912854"/>
    <lineage>
        <taxon>Bacteria</taxon>
        <taxon>Pseudomonadati</taxon>
        <taxon>Pseudomonadota</taxon>
        <taxon>Alphaproteobacteria</taxon>
        <taxon>Hyphomicrobiales</taxon>
        <taxon>Phyllobacteriaceae</taxon>
        <taxon>Mesorhizobium</taxon>
    </lineage>
</organism>
<gene>
    <name evidence="3" type="ORF">L4923_02750</name>
</gene>
<dbReference type="EMBL" id="JAKREW010000001">
    <property type="protein sequence ID" value="MCG7503933.1"/>
    <property type="molecule type" value="Genomic_DNA"/>
</dbReference>
<dbReference type="PROSITE" id="PS51257">
    <property type="entry name" value="PROKAR_LIPOPROTEIN"/>
    <property type="match status" value="1"/>
</dbReference>
<dbReference type="RefSeq" id="WP_239361879.1">
    <property type="nucleotide sequence ID" value="NZ_JAKREW010000001.1"/>
</dbReference>
<feature type="compositionally biased region" description="Low complexity" evidence="1">
    <location>
        <begin position="37"/>
        <end position="54"/>
    </location>
</feature>
<reference evidence="3 4" key="1">
    <citation type="submission" date="2022-02" db="EMBL/GenBank/DDBJ databases">
        <title>Draft genome sequence of Mezorhizobium retamae strain IRAMC:0171 isolated from Retama raetam nodules.</title>
        <authorList>
            <person name="Bengaied R."/>
            <person name="Sbissi I."/>
            <person name="Huber K."/>
            <person name="Ghodbane F."/>
            <person name="Nouioui I."/>
            <person name="Tarhouni M."/>
            <person name="Gtari M."/>
        </authorList>
    </citation>
    <scope>NUCLEOTIDE SEQUENCE [LARGE SCALE GENOMIC DNA]</scope>
    <source>
        <strain evidence="3 4">IRAMC:0171</strain>
    </source>
</reference>
<comment type="caution">
    <text evidence="3">The sequence shown here is derived from an EMBL/GenBank/DDBJ whole genome shotgun (WGS) entry which is preliminary data.</text>
</comment>
<feature type="signal peptide" evidence="2">
    <location>
        <begin position="1"/>
        <end position="26"/>
    </location>
</feature>
<accession>A0ABS9Q948</accession>
<dbReference type="Proteomes" id="UP001201701">
    <property type="component" value="Unassembled WGS sequence"/>
</dbReference>
<feature type="chain" id="PRO_5045169259" evidence="2">
    <location>
        <begin position="27"/>
        <end position="182"/>
    </location>
</feature>